<keyword evidence="2" id="KW-1185">Reference proteome</keyword>
<protein>
    <submittedName>
        <fullName evidence="1">Uncharacterized protein</fullName>
    </submittedName>
</protein>
<name>A0A8K0SHX8_9HYPO</name>
<comment type="caution">
    <text evidence="1">The sequence shown here is derived from an EMBL/GenBank/DDBJ whole genome shotgun (WGS) entry which is preliminary data.</text>
</comment>
<dbReference type="EMBL" id="JAGPNK010000015">
    <property type="protein sequence ID" value="KAH7308577.1"/>
    <property type="molecule type" value="Genomic_DNA"/>
</dbReference>
<accession>A0A8K0SHX8</accession>
<dbReference type="Proteomes" id="UP000813444">
    <property type="component" value="Unassembled WGS sequence"/>
</dbReference>
<dbReference type="OrthoDB" id="5117488at2759"/>
<evidence type="ECO:0000313" key="2">
    <source>
        <dbReference type="Proteomes" id="UP000813444"/>
    </source>
</evidence>
<dbReference type="AlphaFoldDB" id="A0A8K0SHX8"/>
<gene>
    <name evidence="1" type="ORF">B0I35DRAFT_360543</name>
</gene>
<sequence>MAPAWLEKFIVRDPLIPDPRLNNEQPSLEIHYTDVGDHRRILKAVGDTEPCYAVRRKTVLEVWGDKYFVTSPREADKEIAWMDFHSIPPSTEINFTSRNDHVIKIKGSQEAYESSGGLGRLHWKPTSMVPYGEASWELRDEQNLVLSVTIDHRQMNGVISIWKEKIEPKTVEELIVVGISQLEGYKRLLRTSKISGVMAVA</sequence>
<reference evidence="1" key="1">
    <citation type="journal article" date="2021" name="Nat. Commun.">
        <title>Genetic determinants of endophytism in the Arabidopsis root mycobiome.</title>
        <authorList>
            <person name="Mesny F."/>
            <person name="Miyauchi S."/>
            <person name="Thiergart T."/>
            <person name="Pickel B."/>
            <person name="Atanasova L."/>
            <person name="Karlsson M."/>
            <person name="Huettel B."/>
            <person name="Barry K.W."/>
            <person name="Haridas S."/>
            <person name="Chen C."/>
            <person name="Bauer D."/>
            <person name="Andreopoulos W."/>
            <person name="Pangilinan J."/>
            <person name="LaButti K."/>
            <person name="Riley R."/>
            <person name="Lipzen A."/>
            <person name="Clum A."/>
            <person name="Drula E."/>
            <person name="Henrissat B."/>
            <person name="Kohler A."/>
            <person name="Grigoriev I.V."/>
            <person name="Martin F.M."/>
            <person name="Hacquard S."/>
        </authorList>
    </citation>
    <scope>NUCLEOTIDE SEQUENCE</scope>
    <source>
        <strain evidence="1">MPI-CAGE-CH-0235</strain>
    </source>
</reference>
<proteinExistence type="predicted"/>
<organism evidence="1 2">
    <name type="scientific">Stachybotrys elegans</name>
    <dbReference type="NCBI Taxonomy" id="80388"/>
    <lineage>
        <taxon>Eukaryota</taxon>
        <taxon>Fungi</taxon>
        <taxon>Dikarya</taxon>
        <taxon>Ascomycota</taxon>
        <taxon>Pezizomycotina</taxon>
        <taxon>Sordariomycetes</taxon>
        <taxon>Hypocreomycetidae</taxon>
        <taxon>Hypocreales</taxon>
        <taxon>Stachybotryaceae</taxon>
        <taxon>Stachybotrys</taxon>
    </lineage>
</organism>
<evidence type="ECO:0000313" key="1">
    <source>
        <dbReference type="EMBL" id="KAH7308577.1"/>
    </source>
</evidence>